<feature type="DNA-binding region" description="H-T-H motif" evidence="4">
    <location>
        <begin position="34"/>
        <end position="53"/>
    </location>
</feature>
<dbReference type="Pfam" id="PF00440">
    <property type="entry name" value="TetR_N"/>
    <property type="match status" value="1"/>
</dbReference>
<feature type="domain" description="HTH tetR-type" evidence="5">
    <location>
        <begin position="11"/>
        <end position="71"/>
    </location>
</feature>
<dbReference type="GO" id="GO:0003700">
    <property type="term" value="F:DNA-binding transcription factor activity"/>
    <property type="evidence" value="ECO:0007669"/>
    <property type="project" value="TreeGrafter"/>
</dbReference>
<protein>
    <submittedName>
        <fullName evidence="6">TetR family transcriptional regulator</fullName>
    </submittedName>
</protein>
<gene>
    <name evidence="6" type="ORF">OG579_13760</name>
</gene>
<keyword evidence="7" id="KW-1185">Reference proteome</keyword>
<dbReference type="GO" id="GO:0000976">
    <property type="term" value="F:transcription cis-regulatory region binding"/>
    <property type="evidence" value="ECO:0007669"/>
    <property type="project" value="TreeGrafter"/>
</dbReference>
<evidence type="ECO:0000256" key="4">
    <source>
        <dbReference type="PROSITE-ProRule" id="PRU00335"/>
    </source>
</evidence>
<evidence type="ECO:0000256" key="3">
    <source>
        <dbReference type="ARBA" id="ARBA00023163"/>
    </source>
</evidence>
<evidence type="ECO:0000256" key="2">
    <source>
        <dbReference type="ARBA" id="ARBA00023125"/>
    </source>
</evidence>
<evidence type="ECO:0000259" key="5">
    <source>
        <dbReference type="PROSITE" id="PS50977"/>
    </source>
</evidence>
<dbReference type="PROSITE" id="PS50977">
    <property type="entry name" value="HTH_TETR_2"/>
    <property type="match status" value="1"/>
</dbReference>
<dbReference type="InterPro" id="IPR009057">
    <property type="entry name" value="Homeodomain-like_sf"/>
</dbReference>
<name>A0AAU4JYG6_9NOCA</name>
<keyword evidence="1" id="KW-0805">Transcription regulation</keyword>
<dbReference type="PANTHER" id="PTHR30055">
    <property type="entry name" value="HTH-TYPE TRANSCRIPTIONAL REGULATOR RUTR"/>
    <property type="match status" value="1"/>
</dbReference>
<keyword evidence="2 4" id="KW-0238">DNA-binding</keyword>
<dbReference type="AlphaFoldDB" id="A0AAU4JYG6"/>
<evidence type="ECO:0000313" key="6">
    <source>
        <dbReference type="EMBL" id="WUM18795.1"/>
    </source>
</evidence>
<organism evidence="6 7">
    <name type="scientific">Williamsia herbipolensis</name>
    <dbReference type="NCBI Taxonomy" id="1603258"/>
    <lineage>
        <taxon>Bacteria</taxon>
        <taxon>Bacillati</taxon>
        <taxon>Actinomycetota</taxon>
        <taxon>Actinomycetes</taxon>
        <taxon>Mycobacteriales</taxon>
        <taxon>Nocardiaceae</taxon>
        <taxon>Williamsia</taxon>
    </lineage>
</organism>
<dbReference type="InterPro" id="IPR001647">
    <property type="entry name" value="HTH_TetR"/>
</dbReference>
<accession>A0AAU4JYG6</accession>
<dbReference type="RefSeq" id="WP_328856379.1">
    <property type="nucleotide sequence ID" value="NZ_CP108021.1"/>
</dbReference>
<dbReference type="PANTHER" id="PTHR30055:SF234">
    <property type="entry name" value="HTH-TYPE TRANSCRIPTIONAL REGULATOR BETI"/>
    <property type="match status" value="1"/>
</dbReference>
<dbReference type="InterPro" id="IPR050109">
    <property type="entry name" value="HTH-type_TetR-like_transc_reg"/>
</dbReference>
<reference evidence="6 7" key="1">
    <citation type="submission" date="2022-10" db="EMBL/GenBank/DDBJ databases">
        <title>The complete genomes of actinobacterial strains from the NBC collection.</title>
        <authorList>
            <person name="Joergensen T.S."/>
            <person name="Alvarez Arevalo M."/>
            <person name="Sterndorff E.B."/>
            <person name="Faurdal D."/>
            <person name="Vuksanovic O."/>
            <person name="Mourched A.-S."/>
            <person name="Charusanti P."/>
            <person name="Shaw S."/>
            <person name="Blin K."/>
            <person name="Weber T."/>
        </authorList>
    </citation>
    <scope>NUCLEOTIDE SEQUENCE [LARGE SCALE GENOMIC DNA]</scope>
    <source>
        <strain evidence="6 7">NBC_00319</strain>
    </source>
</reference>
<keyword evidence="3" id="KW-0804">Transcription</keyword>
<evidence type="ECO:0000313" key="7">
    <source>
        <dbReference type="Proteomes" id="UP001432128"/>
    </source>
</evidence>
<dbReference type="SUPFAM" id="SSF46689">
    <property type="entry name" value="Homeodomain-like"/>
    <property type="match status" value="1"/>
</dbReference>
<dbReference type="Proteomes" id="UP001432128">
    <property type="component" value="Chromosome"/>
</dbReference>
<evidence type="ECO:0000256" key="1">
    <source>
        <dbReference type="ARBA" id="ARBA00023015"/>
    </source>
</evidence>
<dbReference type="KEGG" id="whr:OG579_13760"/>
<sequence length="208" mass="22024">MTIDSKRAPRGQGRETLLGAAQRLIARDGANAVTVRGVAREAGLSIPLISYYFAGRAGLIEEAFDAHVSRVETLAERVTTTGRRGIEAGLRAVFADRSHVLVRHELHIEAARSGIYGVPFHRSRSAMSRIVSAGLHASGHSTETRRTARGAMAELESIAMTTAVEHSDDGLYTAAMIAYLGVTFGDVRGPSGPASSSKKSASGTHLCP</sequence>
<dbReference type="Gene3D" id="1.10.357.10">
    <property type="entry name" value="Tetracycline Repressor, domain 2"/>
    <property type="match status" value="1"/>
</dbReference>
<dbReference type="EMBL" id="CP108021">
    <property type="protein sequence ID" value="WUM18795.1"/>
    <property type="molecule type" value="Genomic_DNA"/>
</dbReference>
<proteinExistence type="predicted"/>